<proteinExistence type="predicted"/>
<dbReference type="Gene3D" id="3.20.20.140">
    <property type="entry name" value="Metal-dependent hydrolases"/>
    <property type="match status" value="1"/>
</dbReference>
<dbReference type="SUPFAM" id="SSF51556">
    <property type="entry name" value="Metallo-dependent hydrolases"/>
    <property type="match status" value="1"/>
</dbReference>
<dbReference type="EMBL" id="RAPK01000006">
    <property type="protein sequence ID" value="RKD76324.1"/>
    <property type="molecule type" value="Genomic_DNA"/>
</dbReference>
<dbReference type="RefSeq" id="WP_120191736.1">
    <property type="nucleotide sequence ID" value="NZ_RAPK01000006.1"/>
</dbReference>
<dbReference type="Proteomes" id="UP000285120">
    <property type="component" value="Unassembled WGS sequence"/>
</dbReference>
<sequence>MRIAEIVKEALEQTEVTDMHTHLFPGEFNDLCLTGMDELLTFHYLIAETFLWLEEDYDSFFQRPKSEQADLVWKTLFVDRTPTSEAAVGVLTVLQSLNISFDHDLNVIRSRLSQMEGSDYVQAMMKRAGVSAVVMTNNPFDPQERRHYEKETPFNRDQFIPALRVDPLLNGWENARTIINEDGYQVSEELTEHTLEQTKAFLRHWVKKMDPIYVAASLPWDFPRDKNESALLEKCVLPVCEETGLSLSLMIGPKRALNPDLHLAGDGVGIFDLSYIEYLCKTYPQQKFLITMLSREGQYELTVLAQKFRNVMLFGCWWFLNTPQLITEITTMRFDQLGMKFIPQHSDCRVMEQLLYKWKHSREVIAEILVERYQTLEDKGLVIEKDTIHRDIDLMFNVNFRNFT</sequence>
<accession>A0A419V881</accession>
<evidence type="ECO:0000313" key="2">
    <source>
        <dbReference type="Proteomes" id="UP000285120"/>
    </source>
</evidence>
<organism evidence="1 2">
    <name type="scientific">Sinobaca qinghaiensis</name>
    <dbReference type="NCBI Taxonomy" id="342944"/>
    <lineage>
        <taxon>Bacteria</taxon>
        <taxon>Bacillati</taxon>
        <taxon>Bacillota</taxon>
        <taxon>Bacilli</taxon>
        <taxon>Bacillales</taxon>
        <taxon>Sporolactobacillaceae</taxon>
        <taxon>Sinobaca</taxon>
    </lineage>
</organism>
<name>A0A419V881_9BACL</name>
<evidence type="ECO:0000313" key="1">
    <source>
        <dbReference type="EMBL" id="RKD76324.1"/>
    </source>
</evidence>
<evidence type="ECO:0008006" key="3">
    <source>
        <dbReference type="Google" id="ProtNLM"/>
    </source>
</evidence>
<keyword evidence="2" id="KW-1185">Reference proteome</keyword>
<gene>
    <name evidence="1" type="ORF">ATL39_0540</name>
</gene>
<comment type="caution">
    <text evidence="1">The sequence shown here is derived from an EMBL/GenBank/DDBJ whole genome shotgun (WGS) entry which is preliminary data.</text>
</comment>
<dbReference type="AlphaFoldDB" id="A0A419V881"/>
<dbReference type="OrthoDB" id="2370360at2"/>
<reference evidence="1 2" key="1">
    <citation type="submission" date="2018-09" db="EMBL/GenBank/DDBJ databases">
        <title>Genomic Encyclopedia of Archaeal and Bacterial Type Strains, Phase II (KMG-II): from individual species to whole genera.</title>
        <authorList>
            <person name="Goeker M."/>
        </authorList>
    </citation>
    <scope>NUCLEOTIDE SEQUENCE [LARGE SCALE GENOMIC DNA]</scope>
    <source>
        <strain evidence="1 2">DSM 17008</strain>
    </source>
</reference>
<dbReference type="InterPro" id="IPR032466">
    <property type="entry name" value="Metal_Hydrolase"/>
</dbReference>
<protein>
    <recommendedName>
        <fullName evidence="3">Glucuronate isomerase</fullName>
    </recommendedName>
</protein>
<dbReference type="Gene3D" id="1.10.2020.10">
    <property type="entry name" value="uronate isomerase, domain 2, chain A"/>
    <property type="match status" value="1"/>
</dbReference>